<dbReference type="PROSITE" id="PS50222">
    <property type="entry name" value="EF_HAND_2"/>
    <property type="match status" value="1"/>
</dbReference>
<dbReference type="InterPro" id="IPR007736">
    <property type="entry name" value="Caleosin-related"/>
</dbReference>
<feature type="compositionally biased region" description="Pro residues" evidence="2">
    <location>
        <begin position="45"/>
        <end position="56"/>
    </location>
</feature>
<comment type="similarity">
    <text evidence="1">Belongs to the caleosin family.</text>
</comment>
<feature type="domain" description="EF-hand" evidence="3">
    <location>
        <begin position="241"/>
        <end position="264"/>
    </location>
</feature>
<evidence type="ECO:0000256" key="2">
    <source>
        <dbReference type="SAM" id="MobiDB-lite"/>
    </source>
</evidence>
<dbReference type="Pfam" id="PF05042">
    <property type="entry name" value="Caleosin"/>
    <property type="match status" value="1"/>
</dbReference>
<dbReference type="Proteomes" id="UP001175228">
    <property type="component" value="Unassembled WGS sequence"/>
</dbReference>
<proteinExistence type="inferred from homology"/>
<reference evidence="4" key="1">
    <citation type="submission" date="2023-06" db="EMBL/GenBank/DDBJ databases">
        <authorList>
            <consortium name="Lawrence Berkeley National Laboratory"/>
            <person name="Ahrendt S."/>
            <person name="Sahu N."/>
            <person name="Indic B."/>
            <person name="Wong-Bajracharya J."/>
            <person name="Merenyi Z."/>
            <person name="Ke H.-M."/>
            <person name="Monk M."/>
            <person name="Kocsube S."/>
            <person name="Drula E."/>
            <person name="Lipzen A."/>
            <person name="Balint B."/>
            <person name="Henrissat B."/>
            <person name="Andreopoulos B."/>
            <person name="Martin F.M."/>
            <person name="Harder C.B."/>
            <person name="Rigling D."/>
            <person name="Ford K.L."/>
            <person name="Foster G.D."/>
            <person name="Pangilinan J."/>
            <person name="Papanicolaou A."/>
            <person name="Barry K."/>
            <person name="LaButti K."/>
            <person name="Viragh M."/>
            <person name="Koriabine M."/>
            <person name="Yan M."/>
            <person name="Riley R."/>
            <person name="Champramary S."/>
            <person name="Plett K.L."/>
            <person name="Tsai I.J."/>
            <person name="Slot J."/>
            <person name="Sipos G."/>
            <person name="Plett J."/>
            <person name="Nagy L.G."/>
            <person name="Grigoriev I.V."/>
        </authorList>
    </citation>
    <scope>NUCLEOTIDE SEQUENCE</scope>
    <source>
        <strain evidence="4">HWK02</strain>
    </source>
</reference>
<feature type="region of interest" description="Disordered" evidence="2">
    <location>
        <begin position="30"/>
        <end position="98"/>
    </location>
</feature>
<gene>
    <name evidence="4" type="ORF">EDD18DRAFT_1098986</name>
</gene>
<dbReference type="PANTHER" id="PTHR31495:SF0">
    <property type="entry name" value="BINDING PROTEIN CALEOSIN, PUTATIVE (AFU_ORTHOLOGUE AFUA_5G13750)-RELATED"/>
    <property type="match status" value="1"/>
</dbReference>
<keyword evidence="5" id="KW-1185">Reference proteome</keyword>
<dbReference type="InterPro" id="IPR002048">
    <property type="entry name" value="EF_hand_dom"/>
</dbReference>
<dbReference type="GO" id="GO:0004497">
    <property type="term" value="F:monooxygenase activity"/>
    <property type="evidence" value="ECO:0007669"/>
    <property type="project" value="TreeGrafter"/>
</dbReference>
<name>A0AA39TY84_9AGAR</name>
<dbReference type="EMBL" id="JAUEPU010000003">
    <property type="protein sequence ID" value="KAK0503636.1"/>
    <property type="molecule type" value="Genomic_DNA"/>
</dbReference>
<dbReference type="AlphaFoldDB" id="A0AA39TY84"/>
<comment type="caution">
    <text evidence="4">The sequence shown here is derived from an EMBL/GenBank/DDBJ whole genome shotgun (WGS) entry which is preliminary data.</text>
</comment>
<evidence type="ECO:0000259" key="3">
    <source>
        <dbReference type="PROSITE" id="PS50222"/>
    </source>
</evidence>
<evidence type="ECO:0000313" key="5">
    <source>
        <dbReference type="Proteomes" id="UP001175228"/>
    </source>
</evidence>
<dbReference type="GO" id="GO:0005509">
    <property type="term" value="F:calcium ion binding"/>
    <property type="evidence" value="ECO:0007669"/>
    <property type="project" value="InterPro"/>
</dbReference>
<evidence type="ECO:0000256" key="1">
    <source>
        <dbReference type="ARBA" id="ARBA00006765"/>
    </source>
</evidence>
<protein>
    <recommendedName>
        <fullName evidence="3">EF-hand domain-containing protein</fullName>
    </recommendedName>
</protein>
<sequence length="418" mass="44824">MSSFLESTSGIARNGLSQVAHGVSDIASTATGAINSNKPKTEIHPTPPPDDPPVTIPYPAAVTEEKSETPIGTSSEAEEGEREDRHETDTINHTSQGGGISSSIAAGFYGVGNVFTTSASTIINPAIDASKYSAGFVQSASSTGFSIGRQVANTSLNVTTNVVTGTADLAGTAVGGVITLAAETSGKVFQPVASGLKAIDGLQALGEGLEKVNGLPLATVKQVGIWTVKAMNMNGATPMFFDTNGDGVVSFDDTVRGLIVLGLEDKYARYAAYALHTVFSYPTSDSWIPSADLNLPIRVNKMNNTRWGKNWGSYERIEWCQDIDLEEFFINNEGVSGSQNWKETFQKGRQYFGILLLIFEWGTTWPFYMPPIPTHEMPFKDDIGRVVRTLLLPTILSNYEHSREGDAENVPPTDAKNA</sequence>
<evidence type="ECO:0000313" key="4">
    <source>
        <dbReference type="EMBL" id="KAK0503636.1"/>
    </source>
</evidence>
<organism evidence="4 5">
    <name type="scientific">Armillaria luteobubalina</name>
    <dbReference type="NCBI Taxonomy" id="153913"/>
    <lineage>
        <taxon>Eukaryota</taxon>
        <taxon>Fungi</taxon>
        <taxon>Dikarya</taxon>
        <taxon>Basidiomycota</taxon>
        <taxon>Agaricomycotina</taxon>
        <taxon>Agaricomycetes</taxon>
        <taxon>Agaricomycetidae</taxon>
        <taxon>Agaricales</taxon>
        <taxon>Marasmiineae</taxon>
        <taxon>Physalacriaceae</taxon>
        <taxon>Armillaria</taxon>
    </lineage>
</organism>
<dbReference type="PANTHER" id="PTHR31495">
    <property type="entry name" value="PEROXYGENASE 3-RELATED"/>
    <property type="match status" value="1"/>
</dbReference>
<accession>A0AA39TY84</accession>